<organism evidence="3 4">
    <name type="scientific">Paraburkholderia aromaticivorans</name>
    <dbReference type="NCBI Taxonomy" id="2026199"/>
    <lineage>
        <taxon>Bacteria</taxon>
        <taxon>Pseudomonadati</taxon>
        <taxon>Pseudomonadota</taxon>
        <taxon>Betaproteobacteria</taxon>
        <taxon>Burkholderiales</taxon>
        <taxon>Burkholderiaceae</taxon>
        <taxon>Paraburkholderia</taxon>
    </lineage>
</organism>
<dbReference type="PROSITE" id="PS50965">
    <property type="entry name" value="NERD"/>
    <property type="match status" value="1"/>
</dbReference>
<dbReference type="EMBL" id="CP022992">
    <property type="protein sequence ID" value="ASW03889.1"/>
    <property type="molecule type" value="Genomic_DNA"/>
</dbReference>
<feature type="region of interest" description="Disordered" evidence="1">
    <location>
        <begin position="244"/>
        <end position="332"/>
    </location>
</feature>
<geneLocation type="plasmid" evidence="3 4">
    <name>pBN2</name>
</geneLocation>
<evidence type="ECO:0000313" key="3">
    <source>
        <dbReference type="EMBL" id="ASW03889.1"/>
    </source>
</evidence>
<evidence type="ECO:0000259" key="2">
    <source>
        <dbReference type="PROSITE" id="PS50965"/>
    </source>
</evidence>
<name>A0A248VXX8_9BURK</name>
<keyword evidence="4" id="KW-1185">Reference proteome</keyword>
<feature type="compositionally biased region" description="Low complexity" evidence="1">
    <location>
        <begin position="262"/>
        <end position="277"/>
    </location>
</feature>
<dbReference type="Proteomes" id="UP000215158">
    <property type="component" value="Plasmid pBN2"/>
</dbReference>
<feature type="compositionally biased region" description="Polar residues" evidence="1">
    <location>
        <begin position="305"/>
        <end position="329"/>
    </location>
</feature>
<keyword evidence="3" id="KW-0614">Plasmid</keyword>
<feature type="domain" description="NERD" evidence="2">
    <location>
        <begin position="42"/>
        <end position="161"/>
    </location>
</feature>
<evidence type="ECO:0000256" key="1">
    <source>
        <dbReference type="SAM" id="MobiDB-lite"/>
    </source>
</evidence>
<evidence type="ECO:0000313" key="4">
    <source>
        <dbReference type="Proteomes" id="UP000215158"/>
    </source>
</evidence>
<protein>
    <submittedName>
        <fullName evidence="3">NERD nuclease</fullName>
    </submittedName>
</protein>
<dbReference type="KEGG" id="parb:CJU94_37615"/>
<dbReference type="OrthoDB" id="5500241at2"/>
<proteinExistence type="predicted"/>
<dbReference type="RefSeq" id="WP_095423652.1">
    <property type="nucleotide sequence ID" value="NZ_CP022992.1"/>
</dbReference>
<accession>A0A248VXX8</accession>
<gene>
    <name evidence="3" type="ORF">CJU94_37615</name>
</gene>
<dbReference type="Pfam" id="PF08378">
    <property type="entry name" value="NERD"/>
    <property type="match status" value="1"/>
</dbReference>
<sequence length="402" mass="44923">MLIKSADDKEALIRTLEAIKRVPGLSAHKRMLVEQELRTTIAGVRGEADTAYEIEFYLGESQNTMILHDLRFELEDGRSVQIDHLLIHRTGKIWVLESKRVAKGIKITEDGEFLRWNGRTYDGMASPLEQNRRHVEVLRAVLRHVKSSFEIRSIHSYVVVSSKARIDRPRKGKFDTALIVKADLLLQNFDKDLDKLGFFDVVGAIFASGGHKDLAQELVTLHRPIEFDYAARFDVPREAIERQLNPTPATIVSPAATDKQAESAAAPKVAAAPKSSPDSMSWPDGYGPDIPADKWVPPSVRGTFAGQSSPAESVMTAQRASSEAGPQSSGDHRCRHCRSTALMVTYGQYGYYFKCQDCEGNTPIKVSCGHDGHKERIRKEGEKFYRECAACDTSRLFYVNGR</sequence>
<dbReference type="AlphaFoldDB" id="A0A248VXX8"/>
<dbReference type="InterPro" id="IPR011528">
    <property type="entry name" value="NERD"/>
</dbReference>
<reference evidence="3 4" key="1">
    <citation type="submission" date="2017-08" db="EMBL/GenBank/DDBJ databases">
        <title>Identification and genetic characteristics of simultaneous BTEX- and naphthalene-degrading Paraburkholderia sp. BN5 isolated from petroleum-contaminated soil.</title>
        <authorList>
            <person name="Lee Y."/>
            <person name="Jeon C.O."/>
        </authorList>
    </citation>
    <scope>NUCLEOTIDE SEQUENCE [LARGE SCALE GENOMIC DNA]</scope>
    <source>
        <strain evidence="3 4">BN5</strain>
        <plasmid evidence="3 4">pBN2</plasmid>
    </source>
</reference>